<evidence type="ECO:0000256" key="3">
    <source>
        <dbReference type="ARBA" id="ARBA00022692"/>
    </source>
</evidence>
<protein>
    <submittedName>
        <fullName evidence="8">Cardiolipin synthetase</fullName>
    </submittedName>
</protein>
<dbReference type="GO" id="GO:0005886">
    <property type="term" value="C:plasma membrane"/>
    <property type="evidence" value="ECO:0007669"/>
    <property type="project" value="UniProtKB-SubCell"/>
</dbReference>
<feature type="non-terminal residue" evidence="8">
    <location>
        <position position="51"/>
    </location>
</feature>
<feature type="transmembrane region" description="Helical" evidence="6">
    <location>
        <begin position="6"/>
        <end position="26"/>
    </location>
</feature>
<evidence type="ECO:0000313" key="8">
    <source>
        <dbReference type="EMBL" id="ETJ03233.1"/>
    </source>
</evidence>
<keyword evidence="4 6" id="KW-1133">Transmembrane helix</keyword>
<keyword evidence="2" id="KW-1003">Cell membrane</keyword>
<sequence>MEWQTTLATVWVVIEYAIKVAALGTVPENRRPSSSTAWLLLIFLLPVVGLP</sequence>
<evidence type="ECO:0000256" key="1">
    <source>
        <dbReference type="ARBA" id="ARBA00004651"/>
    </source>
</evidence>
<organism evidence="8 9">
    <name type="scientific">Actinomyces urogenitalis DORA_12</name>
    <dbReference type="NCBI Taxonomy" id="1403939"/>
    <lineage>
        <taxon>Bacteria</taxon>
        <taxon>Bacillati</taxon>
        <taxon>Actinomycetota</taxon>
        <taxon>Actinomycetes</taxon>
        <taxon>Actinomycetales</taxon>
        <taxon>Actinomycetaceae</taxon>
        <taxon>Actinomyces</taxon>
    </lineage>
</organism>
<dbReference type="Proteomes" id="UP000018852">
    <property type="component" value="Unassembled WGS sequence"/>
</dbReference>
<feature type="domain" description="Cardiolipin synthase N-terminal" evidence="7">
    <location>
        <begin position="11"/>
        <end position="50"/>
    </location>
</feature>
<name>W1VB19_9ACTO</name>
<comment type="caution">
    <text evidence="8">The sequence shown here is derived from an EMBL/GenBank/DDBJ whole genome shotgun (WGS) entry which is preliminary data.</text>
</comment>
<feature type="transmembrane region" description="Helical" evidence="6">
    <location>
        <begin position="33"/>
        <end position="50"/>
    </location>
</feature>
<evidence type="ECO:0000256" key="5">
    <source>
        <dbReference type="ARBA" id="ARBA00023136"/>
    </source>
</evidence>
<reference evidence="8 9" key="1">
    <citation type="submission" date="2013-12" db="EMBL/GenBank/DDBJ databases">
        <title>A Varibaculum cambriense genome reconstructed from a premature infant gut community with otherwise low bacterial novelty that shifts toward anaerobic metabolism during the third week of life.</title>
        <authorList>
            <person name="Brown C.T."/>
            <person name="Sharon I."/>
            <person name="Thomas B.C."/>
            <person name="Castelle C.J."/>
            <person name="Morowitz M.J."/>
            <person name="Banfield J.F."/>
        </authorList>
    </citation>
    <scope>NUCLEOTIDE SEQUENCE [LARGE SCALE GENOMIC DNA]</scope>
    <source>
        <strain evidence="9">DORA_12</strain>
    </source>
</reference>
<dbReference type="EMBL" id="AZLV01000868">
    <property type="protein sequence ID" value="ETJ03233.1"/>
    <property type="molecule type" value="Genomic_DNA"/>
</dbReference>
<evidence type="ECO:0000256" key="2">
    <source>
        <dbReference type="ARBA" id="ARBA00022475"/>
    </source>
</evidence>
<evidence type="ECO:0000313" key="9">
    <source>
        <dbReference type="Proteomes" id="UP000018852"/>
    </source>
</evidence>
<evidence type="ECO:0000256" key="6">
    <source>
        <dbReference type="SAM" id="Phobius"/>
    </source>
</evidence>
<evidence type="ECO:0000259" key="7">
    <source>
        <dbReference type="Pfam" id="PF13396"/>
    </source>
</evidence>
<dbReference type="AlphaFoldDB" id="W1VB19"/>
<comment type="subcellular location">
    <subcellularLocation>
        <location evidence="1">Cell membrane</location>
        <topology evidence="1">Multi-pass membrane protein</topology>
    </subcellularLocation>
</comment>
<evidence type="ECO:0000256" key="4">
    <source>
        <dbReference type="ARBA" id="ARBA00022989"/>
    </source>
</evidence>
<keyword evidence="5 6" id="KW-0472">Membrane</keyword>
<dbReference type="InterPro" id="IPR027379">
    <property type="entry name" value="CLS_N"/>
</dbReference>
<accession>W1VB19</accession>
<dbReference type="Pfam" id="PF13396">
    <property type="entry name" value="PLDc_N"/>
    <property type="match status" value="1"/>
</dbReference>
<proteinExistence type="predicted"/>
<keyword evidence="3 6" id="KW-0812">Transmembrane</keyword>
<gene>
    <name evidence="8" type="ORF">Q605_AUC00868G0007</name>
</gene>